<feature type="compositionally biased region" description="Low complexity" evidence="1">
    <location>
        <begin position="95"/>
        <end position="112"/>
    </location>
</feature>
<evidence type="ECO:0000256" key="1">
    <source>
        <dbReference type="SAM" id="MobiDB-lite"/>
    </source>
</evidence>
<reference evidence="3" key="2">
    <citation type="submission" date="2025-08" db="UniProtKB">
        <authorList>
            <consortium name="RefSeq"/>
        </authorList>
    </citation>
    <scope>IDENTIFICATION</scope>
    <source>
        <strain evidence="3">S238N-H82</strain>
        <tissue evidence="3">Testes</tissue>
    </source>
</reference>
<feature type="region of interest" description="Disordered" evidence="1">
    <location>
        <begin position="43"/>
        <end position="145"/>
    </location>
</feature>
<organism evidence="2 3">
    <name type="scientific">Branchiostoma floridae</name>
    <name type="common">Florida lancelet</name>
    <name type="synonym">Amphioxus</name>
    <dbReference type="NCBI Taxonomy" id="7739"/>
    <lineage>
        <taxon>Eukaryota</taxon>
        <taxon>Metazoa</taxon>
        <taxon>Chordata</taxon>
        <taxon>Cephalochordata</taxon>
        <taxon>Leptocardii</taxon>
        <taxon>Amphioxiformes</taxon>
        <taxon>Branchiostomatidae</taxon>
        <taxon>Branchiostoma</taxon>
    </lineage>
</organism>
<evidence type="ECO:0000313" key="2">
    <source>
        <dbReference type="Proteomes" id="UP000001554"/>
    </source>
</evidence>
<feature type="compositionally biased region" description="Acidic residues" evidence="1">
    <location>
        <begin position="113"/>
        <end position="145"/>
    </location>
</feature>
<reference evidence="2" key="1">
    <citation type="journal article" date="2020" name="Nat. Ecol. Evol.">
        <title>Deeply conserved synteny resolves early events in vertebrate evolution.</title>
        <authorList>
            <person name="Simakov O."/>
            <person name="Marletaz F."/>
            <person name="Yue J.X."/>
            <person name="O'Connell B."/>
            <person name="Jenkins J."/>
            <person name="Brandt A."/>
            <person name="Calef R."/>
            <person name="Tung C.H."/>
            <person name="Huang T.K."/>
            <person name="Schmutz J."/>
            <person name="Satoh N."/>
            <person name="Yu J.K."/>
            <person name="Putnam N.H."/>
            <person name="Green R.E."/>
            <person name="Rokhsar D.S."/>
        </authorList>
    </citation>
    <scope>NUCLEOTIDE SEQUENCE [LARGE SCALE GENOMIC DNA]</scope>
    <source>
        <strain evidence="2">S238N-H82</strain>
    </source>
</reference>
<dbReference type="OrthoDB" id="8007085at2759"/>
<name>A0A9J7LD98_BRAFL</name>
<dbReference type="RefSeq" id="XP_035679990.1">
    <property type="nucleotide sequence ID" value="XM_035824097.1"/>
</dbReference>
<accession>A0A9J7LD98</accession>
<dbReference type="AlphaFoldDB" id="A0A9J7LD98"/>
<dbReference type="PANTHER" id="PTHR46579">
    <property type="entry name" value="F5/8 TYPE C DOMAIN-CONTAINING PROTEIN-RELATED"/>
    <property type="match status" value="1"/>
</dbReference>
<dbReference type="Pfam" id="PF02992">
    <property type="entry name" value="Transposase_21"/>
    <property type="match status" value="1"/>
</dbReference>
<protein>
    <submittedName>
        <fullName evidence="3">Uncharacterized protein LOC118418252</fullName>
    </submittedName>
</protein>
<feature type="compositionally biased region" description="Low complexity" evidence="1">
    <location>
        <begin position="71"/>
        <end position="84"/>
    </location>
</feature>
<dbReference type="Proteomes" id="UP000001554">
    <property type="component" value="Chromosome 6"/>
</dbReference>
<dbReference type="KEGG" id="bfo:118418252"/>
<sequence length="995" mass="113520">MDPTTPTTTWFCGHCNQNVRKRTFFIHRQKYYNKATREWRQENAMRKHHMQSRARAVPDPLGNVNSDSDSDTTTSSEPSSECPPIDLDRPDTDQESSSTSESLDESGSSQSDLESDDSVTEDGAEESEAPSESDSEEEIWEGSEGEEQLLRDLHTAAVNDSTEPVTKEARSDPVITVVTWLLTFLVIWQAHYHVSNNGLEHLMSFLFPVLESLGVDSSCLQGLSSLYLTCKVLSIDRDNFTKYCVCPNPKCCKLYPMDKLYEVVNGVERPRRCDNSRKVRKRNIKCNTIISREIITTVSRRRVYYPLKVYCFKSIIESLESLVKKEGFEEKCEAWRDRNVSHMGLYGDVFEGKVWKDFQQWNGKDFLSVPRNYALMMNVDWFQPFKRRNDYSVGVIYVTVMNLPRSERFRLENVMLVGVIPALANEPKSLSTFLDPIVTELKFLWEQGVSFTTHMSPCFPLKFRAALLCCAADIPAARKLCGFLGHAAKLGCSKCKKEFKRVDNKADYSGFERDTWPLRTDTEHRRQAQVINRCTNNAERLRLEKQFGTRYTPLLELPYYQAVRFCVIDPLHNLFLGTAKRMFKTWVDREILTKADLVEVSKRIETVVVPPGMGRIPTGISSNFGAFTAEEWKNWTLYYSSYCLDGLLPKEHMDCWQMFVLACKKICQPVVRESEINYADAAFVTFGKKVEHSNLFGNSFVTPNMHLHCHLKQCVLDYGPVYGFWLFSFERYNGILGSECTNNRGIEIQLMRKFLVSGFAHSIPLPTDLWEKFGVLFAKFYSKSSNSDISPAVEIDLQTMATTLNVSDIDWSEDPETIQLPINFTRVSLSRDEKRSLASAYSSMYPEDSISNMAETVRKYNTCQVGQEFFGSKVASRSRNSACIMGRWASNEGDVDIGNGLRPGMIQCFYRHTVEINGKPSGHVFAVVEWYKVSPMKDKIGQGKCCTVWRKGFVSRGGASFVPVQRIYSKTVCAHTKVDGQKVVIVSPVVRKTYL</sequence>
<gene>
    <name evidence="3" type="primary">LOC118418252</name>
</gene>
<evidence type="ECO:0000313" key="3">
    <source>
        <dbReference type="RefSeq" id="XP_035679990.1"/>
    </source>
</evidence>
<proteinExistence type="predicted"/>
<dbReference type="InterPro" id="IPR004242">
    <property type="entry name" value="Transposase_21"/>
</dbReference>
<dbReference type="GeneID" id="118418252"/>
<dbReference type="OMA" id="CAIDPMH"/>
<dbReference type="PANTHER" id="PTHR46579:SF2">
    <property type="entry name" value="C2H2-TYPE DOMAIN-CONTAINING PROTEIN"/>
    <property type="match status" value="1"/>
</dbReference>
<keyword evidence="2" id="KW-1185">Reference proteome</keyword>